<proteinExistence type="predicted"/>
<name>A0A8H7XW92_PSICU</name>
<dbReference type="Gene3D" id="3.80.10.10">
    <property type="entry name" value="Ribonuclease Inhibitor"/>
    <property type="match status" value="1"/>
</dbReference>
<feature type="coiled-coil region" evidence="1">
    <location>
        <begin position="27"/>
        <end position="54"/>
    </location>
</feature>
<accession>A0A8H7XW92</accession>
<protein>
    <recommendedName>
        <fullName evidence="3">F-box domain-containing protein</fullName>
    </recommendedName>
</protein>
<dbReference type="Gene3D" id="1.20.1280.50">
    <property type="match status" value="1"/>
</dbReference>
<organism evidence="2">
    <name type="scientific">Psilocybe cubensis</name>
    <name type="common">Psychedelic mushroom</name>
    <name type="synonym">Stropharia cubensis</name>
    <dbReference type="NCBI Taxonomy" id="181762"/>
    <lineage>
        <taxon>Eukaryota</taxon>
        <taxon>Fungi</taxon>
        <taxon>Dikarya</taxon>
        <taxon>Basidiomycota</taxon>
        <taxon>Agaricomycotina</taxon>
        <taxon>Agaricomycetes</taxon>
        <taxon>Agaricomycetidae</taxon>
        <taxon>Agaricales</taxon>
        <taxon>Agaricineae</taxon>
        <taxon>Strophariaceae</taxon>
        <taxon>Psilocybe</taxon>
    </lineage>
</organism>
<sequence>MLSYWDHLAENNDPPNDSTINELRKLLSEPSKQLEDIKLEIKRLEAKQLEIEEYVRSFHRILAPIRRVPYDILRTIFEHCLPTHRNPTMSGNEAPMLLTHVCRTWRSIAHQSPRLWAHIYVPFRNVTKGYDNNEGFDDPLIPQQQMVSVLQNRCYAVQEWLSRSGDLPLSISVMYEQGSPFVRFVTGNTNSSSIDNLVKMLLRTLLLFSPRWRSLEIVLPDNIHRDFEDMLSTHTLPLLLRLRLSIISQRLLNAPFRPSPSKNLLRAPNLKYLSLEGPKHNITQLISPTHTSQSLTGGNISITHVSLSRCGLDTCIVLFKGYPTLIQCDLTTRHDAFEIENEIIIPNAIHLPHLRALWIKTSGNIGPNSFVPSLLEVLDCPRLRNFGYYNDVWNTTAASDEIPPSFFYRAINLTSLELDRFCLRPSNILDILKAQHRLIRLSLTSKYRMEPSKPSSLEIETFDLDALVIRRDTDGGPITSTSASTHHQLLPCLEVFELHRTTVTDDLVLRFVTSRMDPESDIAVLKKVKIFFDRYEEHHGLDLVKEIRTRADRKDIQIDTSFCYVGSTIDAEKKRNNLLPAHTAPTRQFDNRTWTHEEHFDSEYDD</sequence>
<dbReference type="InterPro" id="IPR032675">
    <property type="entry name" value="LRR_dom_sf"/>
</dbReference>
<evidence type="ECO:0000313" key="2">
    <source>
        <dbReference type="EMBL" id="KAG5167993.1"/>
    </source>
</evidence>
<dbReference type="EMBL" id="JAFIQS010000006">
    <property type="protein sequence ID" value="KAG5167993.1"/>
    <property type="molecule type" value="Genomic_DNA"/>
</dbReference>
<evidence type="ECO:0008006" key="3">
    <source>
        <dbReference type="Google" id="ProtNLM"/>
    </source>
</evidence>
<dbReference type="PANTHER" id="PTHR38926">
    <property type="entry name" value="F-BOX DOMAIN CONTAINING PROTEIN, EXPRESSED"/>
    <property type="match status" value="1"/>
</dbReference>
<dbReference type="PANTHER" id="PTHR38926:SF5">
    <property type="entry name" value="F-BOX AND LEUCINE-RICH REPEAT PROTEIN 6"/>
    <property type="match status" value="1"/>
</dbReference>
<comment type="caution">
    <text evidence="2">The sequence shown here is derived from an EMBL/GenBank/DDBJ whole genome shotgun (WGS) entry which is preliminary data.</text>
</comment>
<gene>
    <name evidence="2" type="ORF">JR316_006585</name>
</gene>
<reference evidence="2" key="1">
    <citation type="submission" date="2021-02" db="EMBL/GenBank/DDBJ databases">
        <title>Psilocybe cubensis genome.</title>
        <authorList>
            <person name="Mckernan K.J."/>
            <person name="Crawford S."/>
            <person name="Trippe A."/>
            <person name="Kane L.T."/>
            <person name="Mclaughlin S."/>
        </authorList>
    </citation>
    <scope>NUCLEOTIDE SEQUENCE [LARGE SCALE GENOMIC DNA]</scope>
    <source>
        <strain evidence="2">MGC-MH-2018</strain>
    </source>
</reference>
<keyword evidence="1" id="KW-0175">Coiled coil</keyword>
<dbReference type="AlphaFoldDB" id="A0A8H7XW92"/>
<evidence type="ECO:0000256" key="1">
    <source>
        <dbReference type="SAM" id="Coils"/>
    </source>
</evidence>
<dbReference type="SUPFAM" id="SSF52047">
    <property type="entry name" value="RNI-like"/>
    <property type="match status" value="1"/>
</dbReference>
<dbReference type="OrthoDB" id="3365698at2759"/>